<dbReference type="UniPathway" id="UPA00326"/>
<evidence type="ECO:0000256" key="10">
    <source>
        <dbReference type="ARBA" id="ARBA00023285"/>
    </source>
</evidence>
<dbReference type="InterPro" id="IPR024434">
    <property type="entry name" value="TSCPD_dom"/>
</dbReference>
<keyword evidence="10" id="KW-0170">Cobalt</keyword>
<evidence type="ECO:0000256" key="12">
    <source>
        <dbReference type="ARBA" id="ARBA00047754"/>
    </source>
</evidence>
<dbReference type="InterPro" id="IPR003587">
    <property type="entry name" value="Hint_dom_N"/>
</dbReference>
<comment type="cofactor">
    <cofactor evidence="1">
        <name>adenosylcob(III)alamin</name>
        <dbReference type="ChEBI" id="CHEBI:18408"/>
    </cofactor>
</comment>
<dbReference type="InterPro" id="IPR050862">
    <property type="entry name" value="RdRp_reductase_class-2"/>
</dbReference>
<dbReference type="SUPFAM" id="SSF51294">
    <property type="entry name" value="Hedgehog/intein (Hint) domain"/>
    <property type="match status" value="1"/>
</dbReference>
<dbReference type="GO" id="GO:0005524">
    <property type="term" value="F:ATP binding"/>
    <property type="evidence" value="ECO:0007669"/>
    <property type="project" value="InterPro"/>
</dbReference>
<evidence type="ECO:0000256" key="9">
    <source>
        <dbReference type="ARBA" id="ARBA00023116"/>
    </source>
</evidence>
<dbReference type="SMART" id="SM00306">
    <property type="entry name" value="HintN"/>
    <property type="match status" value="1"/>
</dbReference>
<comment type="function">
    <text evidence="13">Provides the precursors necessary for DNA synthesis. Catalyzes the biosynthesis of deoxyribonucleotides from the corresponding ribonucleotides.</text>
</comment>
<dbReference type="SMART" id="SM00305">
    <property type="entry name" value="HintC"/>
    <property type="match status" value="1"/>
</dbReference>
<dbReference type="EC" id="1.17.4.1" evidence="13"/>
<dbReference type="PROSITE" id="PS50819">
    <property type="entry name" value="INTEIN_ENDONUCLEASE"/>
    <property type="match status" value="1"/>
</dbReference>
<evidence type="ECO:0000256" key="8">
    <source>
        <dbReference type="ARBA" id="ARBA00023002"/>
    </source>
</evidence>
<dbReference type="Pfam" id="PF02867">
    <property type="entry name" value="Ribonuc_red_lgC"/>
    <property type="match status" value="2"/>
</dbReference>
<dbReference type="InterPro" id="IPR008926">
    <property type="entry name" value="RNR_R1-su_N"/>
</dbReference>
<keyword evidence="6" id="KW-0068">Autocatalytic cleavage</keyword>
<name>A0A1F6BKG4_9BACT</name>
<dbReference type="NCBIfam" id="TIGR01445">
    <property type="entry name" value="intein_Nterm"/>
    <property type="match status" value="1"/>
</dbReference>
<evidence type="ECO:0000313" key="16">
    <source>
        <dbReference type="Proteomes" id="UP000176273"/>
    </source>
</evidence>
<dbReference type="InterPro" id="IPR006142">
    <property type="entry name" value="INTEIN"/>
</dbReference>
<dbReference type="PROSITE" id="PS50817">
    <property type="entry name" value="INTEIN_N_TER"/>
    <property type="match status" value="1"/>
</dbReference>
<evidence type="ECO:0000256" key="6">
    <source>
        <dbReference type="ARBA" id="ARBA00022813"/>
    </source>
</evidence>
<dbReference type="STRING" id="1798468.A2110_01740"/>
<comment type="function">
    <text evidence="11">Catalyzes the reduction of ribonucleotides to deoxyribonucleotides. May function to provide a pool of deoxyribonucleotide precursors for DNA repair during oxygen limitation and/or for immediate growth after restoration of oxygen.</text>
</comment>
<evidence type="ECO:0000313" key="15">
    <source>
        <dbReference type="EMBL" id="OGG37415.1"/>
    </source>
</evidence>
<keyword evidence="8 13" id="KW-0560">Oxidoreductase</keyword>
<dbReference type="InterPro" id="IPR004860">
    <property type="entry name" value="LAGLIDADG_dom"/>
</dbReference>
<dbReference type="InterPro" id="IPR036844">
    <property type="entry name" value="Hint_dom_sf"/>
</dbReference>
<dbReference type="InterPro" id="IPR030934">
    <property type="entry name" value="Intein_C"/>
</dbReference>
<dbReference type="Gene3D" id="3.10.28.10">
    <property type="entry name" value="Homing endonucleases"/>
    <property type="match status" value="1"/>
</dbReference>
<comment type="similarity">
    <text evidence="13">Belongs to the ribonucleoside diphosphate reductase large chain family.</text>
</comment>
<evidence type="ECO:0000259" key="14">
    <source>
        <dbReference type="PROSITE" id="PS50819"/>
    </source>
</evidence>
<keyword evidence="5" id="KW-0547">Nucleotide-binding</keyword>
<proteinExistence type="inferred from homology"/>
<feature type="domain" description="DOD-type homing endonuclease" evidence="14">
    <location>
        <begin position="463"/>
        <end position="606"/>
    </location>
</feature>
<keyword evidence="4" id="KW-0237">DNA synthesis</keyword>
<dbReference type="SUPFAM" id="SSF51998">
    <property type="entry name" value="PFL-like glycyl radical enzymes"/>
    <property type="match status" value="1"/>
</dbReference>
<evidence type="ECO:0000256" key="3">
    <source>
        <dbReference type="ARBA" id="ARBA00022628"/>
    </source>
</evidence>
<dbReference type="CDD" id="cd00081">
    <property type="entry name" value="Hint"/>
    <property type="match status" value="1"/>
</dbReference>
<dbReference type="Gene3D" id="3.20.70.20">
    <property type="match status" value="2"/>
</dbReference>
<dbReference type="Gene3D" id="2.170.16.10">
    <property type="entry name" value="Hedgehog/Intein (Hint) domain"/>
    <property type="match status" value="2"/>
</dbReference>
<dbReference type="Pfam" id="PF12637">
    <property type="entry name" value="TSCPD"/>
    <property type="match status" value="1"/>
</dbReference>
<dbReference type="SUPFAM" id="SSF55608">
    <property type="entry name" value="Homing endonucleases"/>
    <property type="match status" value="1"/>
</dbReference>
<comment type="catalytic activity">
    <reaction evidence="12 13">
        <text>a 2'-deoxyribonucleoside 5'-diphosphate + [thioredoxin]-disulfide + H2O = a ribonucleoside 5'-diphosphate + [thioredoxin]-dithiol</text>
        <dbReference type="Rhea" id="RHEA:23252"/>
        <dbReference type="Rhea" id="RHEA-COMP:10698"/>
        <dbReference type="Rhea" id="RHEA-COMP:10700"/>
        <dbReference type="ChEBI" id="CHEBI:15377"/>
        <dbReference type="ChEBI" id="CHEBI:29950"/>
        <dbReference type="ChEBI" id="CHEBI:50058"/>
        <dbReference type="ChEBI" id="CHEBI:57930"/>
        <dbReference type="ChEBI" id="CHEBI:73316"/>
        <dbReference type="EC" id="1.17.4.1"/>
    </reaction>
</comment>
<dbReference type="InterPro" id="IPR027434">
    <property type="entry name" value="Homing_endonucl"/>
</dbReference>
<keyword evidence="7" id="KW-0651">Protein splicing</keyword>
<dbReference type="Proteomes" id="UP000176273">
    <property type="component" value="Unassembled WGS sequence"/>
</dbReference>
<evidence type="ECO:0000256" key="13">
    <source>
        <dbReference type="RuleBase" id="RU003410"/>
    </source>
</evidence>
<dbReference type="GO" id="GO:0016539">
    <property type="term" value="P:intein-mediated protein splicing"/>
    <property type="evidence" value="ECO:0007669"/>
    <property type="project" value="InterPro"/>
</dbReference>
<organism evidence="15 16">
    <name type="scientific">Candidatus Jorgensenbacteria bacterium GWA1_54_12</name>
    <dbReference type="NCBI Taxonomy" id="1798468"/>
    <lineage>
        <taxon>Bacteria</taxon>
        <taxon>Candidatus Joergenseniibacteriota</taxon>
    </lineage>
</organism>
<evidence type="ECO:0000256" key="2">
    <source>
        <dbReference type="ARBA" id="ARBA00007405"/>
    </source>
</evidence>
<dbReference type="InterPro" id="IPR006141">
    <property type="entry name" value="Intein_N"/>
</dbReference>
<reference evidence="15 16" key="1">
    <citation type="journal article" date="2016" name="Nat. Commun.">
        <title>Thousands of microbial genomes shed light on interconnected biogeochemical processes in an aquifer system.</title>
        <authorList>
            <person name="Anantharaman K."/>
            <person name="Brown C.T."/>
            <person name="Hug L.A."/>
            <person name="Sharon I."/>
            <person name="Castelle C.J."/>
            <person name="Probst A.J."/>
            <person name="Thomas B.C."/>
            <person name="Singh A."/>
            <person name="Wilkins M.J."/>
            <person name="Karaoz U."/>
            <person name="Brodie E.L."/>
            <person name="Williams K.H."/>
            <person name="Hubbard S.S."/>
            <person name="Banfield J.F."/>
        </authorList>
    </citation>
    <scope>NUCLEOTIDE SEQUENCE [LARGE SCALE GENOMIC DNA]</scope>
</reference>
<gene>
    <name evidence="15" type="ORF">A2110_01740</name>
</gene>
<keyword evidence="9 13" id="KW-0215">Deoxyribonucleotide synthesis</keyword>
<dbReference type="PRINTS" id="PR00379">
    <property type="entry name" value="INTEIN"/>
</dbReference>
<dbReference type="EMBL" id="MFKH01000013">
    <property type="protein sequence ID" value="OGG37415.1"/>
    <property type="molecule type" value="Genomic_DNA"/>
</dbReference>
<comment type="caution">
    <text evidence="15">The sequence shown here is derived from an EMBL/GenBank/DDBJ whole genome shotgun (WGS) entry which is preliminary data.</text>
</comment>
<evidence type="ECO:0000256" key="11">
    <source>
        <dbReference type="ARBA" id="ARBA00025437"/>
    </source>
</evidence>
<dbReference type="Pfam" id="PF14528">
    <property type="entry name" value="LAGLIDADG_3"/>
    <property type="match status" value="1"/>
</dbReference>
<evidence type="ECO:0000256" key="1">
    <source>
        <dbReference type="ARBA" id="ARBA00001922"/>
    </source>
</evidence>
<keyword evidence="3" id="KW-0846">Cobalamin</keyword>
<dbReference type="GO" id="GO:0004519">
    <property type="term" value="F:endonuclease activity"/>
    <property type="evidence" value="ECO:0007669"/>
    <property type="project" value="InterPro"/>
</dbReference>
<dbReference type="AlphaFoldDB" id="A0A1F6BKG4"/>
<sequence length="1236" mass="136605">MTNTTYPVPTDAELNGSFSDNALRVMRKRYFHKREDGSLETVADMFRRTAHALALVEQDYGRDSDFVKKIEDDFYAVMVRREFMPAGRTLTNGGARTPLVANCVVLPIHDSMEGIFETLKEAALLQQAGCGLGFALDEMRPAMFPVVRSEGEASGPVSFLEVYNGAFGTIKQQGRHGANMAMMSVDHPDVLDFVRAKEVEGTIANFNISVKMTDAFMEKLVNHPDEPWMCTWEGKSVKPRRILRHPNRTVHGVEEVDITVGKLFDEIVEYAWHNGEPGIVFIDEVNRTNPLPGFGDILTSNPCVSGETLVATKKGLVPIKELARDYGGGGVDVLTDARVPDVVTSLAENGSVRTAVKTIQGTRGGLARAARVWQTGVKPVYRLRTQSGYELVATADHKIVTTEGKVELSCLTRKHRILLQSAEGPFSTARLLPFLVTNEVTGENGRRYAYNFPREWSKELGQVMGWLVGDGWLRDAGKPYAAGFTFAEGDLRILEYLKPILNGFYGSEMREIKRPNGVYHLTYGSRHFVEFFKALGVRAARSAGKRVPESLFAAPRETVVGFLQGLFSADGTVANDEKKGSRYVRLTAKSPELLRQVQLLLLNLGIKSKLYDRARAPREAFAYQSKGGAMRRYVSDGVLYELQISKSSLPIFLEKVGFLCGKFDEKVQGVERHGFYREVFEERVDTIEYVGERDVYDLSEPLTTSFIANGFVISNCGEQFLHPYDNCNLGSLNLARFVRDGEIDEERLHTVTQIAVRMLDNVIDRFNFPVKRLNEMARGNRRIGLGIMGFADMLYELRVPYDSEEGRATGRKVMHIVQKAAEKMSEGLAAEKGAFPYFAKSVFADGSRRNAALTTVAPTGTISMISDTCSGIEPNFALSFVKQDKDADKYVYLNPYLDAALHELGYDEERIAKVKKEVQEKGSIQHLTDLPQNLRRTFVTAMEISGEDHIRMQSAFQEGVDNSISKTINLPNAATREDVKRSFILAWQLKCKSCTVYRDGSRQVQILNVGTNQNIASIVGAPAPVSDASQPVAPRKRPEVLHGATYKMKTGYGNLYVTVNDDERGKPFEVFATIGKTGGFMQEQSEAICRLIALSLRSGIDADEIVDHLKGIRGPMPAFTARGRVYSLPDAIAQILEMHVANKEEKEDGANVELGKVELGKTEPLELGAGSGETLEGFAERLGVPAGAVSDGRKNGRGNHTIADYGAMPGCPDCGESLRMSEGCVSCPSCGYNRCA</sequence>
<dbReference type="SUPFAM" id="SSF48168">
    <property type="entry name" value="R1 subunit of ribonucleotide reductase, N-terminal domain"/>
    <property type="match status" value="1"/>
</dbReference>
<dbReference type="GO" id="GO:0004748">
    <property type="term" value="F:ribonucleoside-diphosphate reductase activity, thioredoxin disulfide as acceptor"/>
    <property type="evidence" value="ECO:0007669"/>
    <property type="project" value="UniProtKB-EC"/>
</dbReference>
<dbReference type="GO" id="GO:0009263">
    <property type="term" value="P:deoxyribonucleotide biosynthetic process"/>
    <property type="evidence" value="ECO:0007669"/>
    <property type="project" value="UniProtKB-KW"/>
</dbReference>
<dbReference type="PANTHER" id="PTHR43371:SF1">
    <property type="entry name" value="RIBONUCLEOSIDE-DIPHOSPHATE REDUCTASE"/>
    <property type="match status" value="1"/>
</dbReference>
<evidence type="ECO:0000256" key="7">
    <source>
        <dbReference type="ARBA" id="ARBA00023000"/>
    </source>
</evidence>
<dbReference type="PROSITE" id="PS50818">
    <property type="entry name" value="INTEIN_C_TER"/>
    <property type="match status" value="1"/>
</dbReference>
<dbReference type="InterPro" id="IPR000788">
    <property type="entry name" value="RNR_lg_C"/>
</dbReference>
<dbReference type="PANTHER" id="PTHR43371">
    <property type="entry name" value="VITAMIN B12-DEPENDENT RIBONUCLEOTIDE REDUCTASE"/>
    <property type="match status" value="1"/>
</dbReference>
<dbReference type="GO" id="GO:0031419">
    <property type="term" value="F:cobalamin binding"/>
    <property type="evidence" value="ECO:0007669"/>
    <property type="project" value="UniProtKB-KW"/>
</dbReference>
<protein>
    <recommendedName>
        <fullName evidence="13">Ribonucleoside-diphosphate reductase</fullName>
        <ecNumber evidence="13">1.17.4.1</ecNumber>
    </recommendedName>
</protein>
<evidence type="ECO:0000256" key="5">
    <source>
        <dbReference type="ARBA" id="ARBA00022741"/>
    </source>
</evidence>
<evidence type="ECO:0000256" key="4">
    <source>
        <dbReference type="ARBA" id="ARBA00022634"/>
    </source>
</evidence>
<comment type="similarity">
    <text evidence="2">Belongs to the ribonucleoside diphosphate reductase class-2 family.</text>
</comment>
<accession>A0A1F6BKG4</accession>
<dbReference type="InterPro" id="IPR004042">
    <property type="entry name" value="Intein_endonuc_central"/>
</dbReference>
<dbReference type="InterPro" id="IPR003586">
    <property type="entry name" value="Hint_dom_C"/>
</dbReference>
<dbReference type="GO" id="GO:0071897">
    <property type="term" value="P:DNA biosynthetic process"/>
    <property type="evidence" value="ECO:0007669"/>
    <property type="project" value="UniProtKB-KW"/>
</dbReference>
<dbReference type="Pfam" id="PF00317">
    <property type="entry name" value="Ribonuc_red_lgN"/>
    <property type="match status" value="1"/>
</dbReference>
<dbReference type="InterPro" id="IPR013509">
    <property type="entry name" value="RNR_lsu_N"/>
</dbReference>